<protein>
    <submittedName>
        <fullName evidence="1">Uncharacterized protein</fullName>
    </submittedName>
</protein>
<evidence type="ECO:0000313" key="2">
    <source>
        <dbReference type="Proteomes" id="UP000326198"/>
    </source>
</evidence>
<dbReference type="EMBL" id="ML736177">
    <property type="protein sequence ID" value="KAE8380754.1"/>
    <property type="molecule type" value="Genomic_DNA"/>
</dbReference>
<reference evidence="1 2" key="1">
    <citation type="submission" date="2019-04" db="EMBL/GenBank/DDBJ databases">
        <title>Friends and foes A comparative genomics studyof 23 Aspergillus species from section Flavi.</title>
        <authorList>
            <consortium name="DOE Joint Genome Institute"/>
            <person name="Kjaerbolling I."/>
            <person name="Vesth T."/>
            <person name="Frisvad J.C."/>
            <person name="Nybo J.L."/>
            <person name="Theobald S."/>
            <person name="Kildgaard S."/>
            <person name="Isbrandt T."/>
            <person name="Kuo A."/>
            <person name="Sato A."/>
            <person name="Lyhne E.K."/>
            <person name="Kogle M.E."/>
            <person name="Wiebenga A."/>
            <person name="Kun R.S."/>
            <person name="Lubbers R.J."/>
            <person name="Makela M.R."/>
            <person name="Barry K."/>
            <person name="Chovatia M."/>
            <person name="Clum A."/>
            <person name="Daum C."/>
            <person name="Haridas S."/>
            <person name="He G."/>
            <person name="LaButti K."/>
            <person name="Lipzen A."/>
            <person name="Mondo S."/>
            <person name="Riley R."/>
            <person name="Salamov A."/>
            <person name="Simmons B.A."/>
            <person name="Magnuson J.K."/>
            <person name="Henrissat B."/>
            <person name="Mortensen U.H."/>
            <person name="Larsen T.O."/>
            <person name="Devries R.P."/>
            <person name="Grigoriev I.V."/>
            <person name="Machida M."/>
            <person name="Baker S.E."/>
            <person name="Andersen M.R."/>
        </authorList>
    </citation>
    <scope>NUCLEOTIDE SEQUENCE [LARGE SCALE GENOMIC DNA]</scope>
    <source>
        <strain evidence="1 2">IBT 29228</strain>
    </source>
</reference>
<name>A0A5N7BG57_9EURO</name>
<dbReference type="AlphaFoldDB" id="A0A5N7BG57"/>
<sequence length="75" mass="8415">MKSQNQSNWRFHWANTMSCLQLMTVVTAGLGIIQSSQLCTTREQYDQPLGSISSRGRCLDQRLWVEGASTPHTTA</sequence>
<accession>A0A5N7BG57</accession>
<evidence type="ECO:0000313" key="1">
    <source>
        <dbReference type="EMBL" id="KAE8380754.1"/>
    </source>
</evidence>
<organism evidence="1 2">
    <name type="scientific">Aspergillus bertholletiae</name>
    <dbReference type="NCBI Taxonomy" id="1226010"/>
    <lineage>
        <taxon>Eukaryota</taxon>
        <taxon>Fungi</taxon>
        <taxon>Dikarya</taxon>
        <taxon>Ascomycota</taxon>
        <taxon>Pezizomycotina</taxon>
        <taxon>Eurotiomycetes</taxon>
        <taxon>Eurotiomycetidae</taxon>
        <taxon>Eurotiales</taxon>
        <taxon>Aspergillaceae</taxon>
        <taxon>Aspergillus</taxon>
        <taxon>Aspergillus subgen. Circumdati</taxon>
    </lineage>
</organism>
<dbReference type="Proteomes" id="UP000326198">
    <property type="component" value="Unassembled WGS sequence"/>
</dbReference>
<proteinExistence type="predicted"/>
<keyword evidence="2" id="KW-1185">Reference proteome</keyword>
<gene>
    <name evidence="1" type="ORF">BDV26DRAFT_256551</name>
</gene>